<feature type="transmembrane region" description="Helical" evidence="1">
    <location>
        <begin position="93"/>
        <end position="113"/>
    </location>
</feature>
<dbReference type="EMBL" id="CP102382">
    <property type="protein sequence ID" value="UUV20254.1"/>
    <property type="molecule type" value="Genomic_DNA"/>
</dbReference>
<keyword evidence="1" id="KW-0472">Membrane</keyword>
<accession>A0ABY5NP29</accession>
<dbReference type="PANTHER" id="PTHR34980">
    <property type="entry name" value="INNER MEMBRANE PROTEIN-RELATED-RELATED"/>
    <property type="match status" value="1"/>
</dbReference>
<dbReference type="InterPro" id="IPR008523">
    <property type="entry name" value="DUF805"/>
</dbReference>
<feature type="transmembrane region" description="Helical" evidence="1">
    <location>
        <begin position="57"/>
        <end position="81"/>
    </location>
</feature>
<gene>
    <name evidence="2" type="ORF">NPX36_07710</name>
</gene>
<feature type="transmembrane region" description="Helical" evidence="1">
    <location>
        <begin position="25"/>
        <end position="45"/>
    </location>
</feature>
<reference evidence="2 3" key="1">
    <citation type="submission" date="2022-08" db="EMBL/GenBank/DDBJ databases">
        <title>Myroides zhujiangensis sp. nov., a novel bacterium isolated from sediment in the Pearl River Estuary.</title>
        <authorList>
            <person name="Cui L."/>
        </authorList>
    </citation>
    <scope>NUCLEOTIDE SEQUENCE [LARGE SCALE GENOMIC DNA]</scope>
    <source>
        <strain evidence="2 3">SCSIO 72103</strain>
    </source>
</reference>
<sequence length="130" mass="15044">MIDWYKKVVFENYANFNGRARRSEYWYFVLCNFLITMCLYIPMIISMGVSGEQQPGALFYLFFALIMIYSLAILVPSLAVAVRRLHDTGRSGWFYFVGLIPLVGSILLLVWFFTEGQRGTNEYGPDPKEV</sequence>
<keyword evidence="1" id="KW-1133">Transmembrane helix</keyword>
<keyword evidence="1" id="KW-0812">Transmembrane</keyword>
<protein>
    <submittedName>
        <fullName evidence="2">DUF805 domain-containing protein</fullName>
    </submittedName>
</protein>
<organism evidence="2 3">
    <name type="scientific">Paenimyroides aestuarii</name>
    <dbReference type="NCBI Taxonomy" id="2968490"/>
    <lineage>
        <taxon>Bacteria</taxon>
        <taxon>Pseudomonadati</taxon>
        <taxon>Bacteroidota</taxon>
        <taxon>Flavobacteriia</taxon>
        <taxon>Flavobacteriales</taxon>
        <taxon>Flavobacteriaceae</taxon>
        <taxon>Paenimyroides</taxon>
    </lineage>
</organism>
<dbReference type="Pfam" id="PF05656">
    <property type="entry name" value="DUF805"/>
    <property type="match status" value="1"/>
</dbReference>
<name>A0ABY5NP29_9FLAO</name>
<evidence type="ECO:0000313" key="2">
    <source>
        <dbReference type="EMBL" id="UUV20254.1"/>
    </source>
</evidence>
<dbReference type="RefSeq" id="WP_257498160.1">
    <property type="nucleotide sequence ID" value="NZ_CP102382.1"/>
</dbReference>
<dbReference type="Proteomes" id="UP001317001">
    <property type="component" value="Chromosome"/>
</dbReference>
<keyword evidence="3" id="KW-1185">Reference proteome</keyword>
<evidence type="ECO:0000256" key="1">
    <source>
        <dbReference type="SAM" id="Phobius"/>
    </source>
</evidence>
<dbReference type="PANTHER" id="PTHR34980:SF2">
    <property type="entry name" value="INNER MEMBRANE PROTEIN YHAH-RELATED"/>
    <property type="match status" value="1"/>
</dbReference>
<proteinExistence type="predicted"/>
<evidence type="ECO:0000313" key="3">
    <source>
        <dbReference type="Proteomes" id="UP001317001"/>
    </source>
</evidence>